<comment type="caution">
    <text evidence="3">The sequence shown here is derived from an EMBL/GenBank/DDBJ whole genome shotgun (WGS) entry which is preliminary data.</text>
</comment>
<dbReference type="Gene3D" id="2.60.40.1740">
    <property type="entry name" value="hypothetical protein (bacova_03559)"/>
    <property type="match status" value="1"/>
</dbReference>
<dbReference type="InterPro" id="IPR017853">
    <property type="entry name" value="GH"/>
</dbReference>
<proteinExistence type="predicted"/>
<gene>
    <name evidence="3" type="ORF">DW206_25110</name>
</gene>
<sequence length="476" mass="52815">MKQKYLITGLVVAAFTGSLTLLTSCVDDLNMNAEIDESAYSGIYENNGYLRDGNSNLVSNVVELYKDTYTTSVKMGFSRVPGSNTSAQVAFDADYLTVYNEEHGTDFELYPERLVSFVNDGKLTVDHPSKSAYTDVTIRADETVVENKTYILPVAITNTSSDITVKDEEAAHCIYLIKDMRKLDNLAFKGEGAVRAFVFFDGTNPLNALAFELENGKMLWDVVSPFAANTGWDPVAQRPYLKCNDYIQFLLDNNETFLQPLRKRGMKVVLSVVGGRDMTGVAQLSEQGAKDFARELAQYCYAYNLDGVCFDDEYTEAPDVNNPALANRSEEAAARLCYETKKAMPDKLVAVYVLGNMTYNLPKVDESPMSEWVDILFADYGLNAAAVIKKGVESINCAGQSMEFEQGKGGNLNPVQIKDNNAGWFMGFSPKVGNFESVFNRLYGGVEELYGAKLKAPTVFYKDNDATPYQYPDDLQ</sequence>
<dbReference type="Gene3D" id="3.20.20.80">
    <property type="entry name" value="Glycosidases"/>
    <property type="match status" value="1"/>
</dbReference>
<dbReference type="Proteomes" id="UP000283329">
    <property type="component" value="Unassembled WGS sequence"/>
</dbReference>
<accession>A0A3E5HG21</accession>
<feature type="chain" id="PRO_5030076169" evidence="1">
    <location>
        <begin position="24"/>
        <end position="476"/>
    </location>
</feature>
<organism evidence="3 4">
    <name type="scientific">Bacteroides ovatus</name>
    <dbReference type="NCBI Taxonomy" id="28116"/>
    <lineage>
        <taxon>Bacteria</taxon>
        <taxon>Pseudomonadati</taxon>
        <taxon>Bacteroidota</taxon>
        <taxon>Bacteroidia</taxon>
        <taxon>Bacteroidales</taxon>
        <taxon>Bacteroidaceae</taxon>
        <taxon>Bacteroides</taxon>
    </lineage>
</organism>
<name>A0A3E5HG21_BACOV</name>
<reference evidence="3 4" key="1">
    <citation type="submission" date="2018-08" db="EMBL/GenBank/DDBJ databases">
        <title>A genome reference for cultivated species of the human gut microbiota.</title>
        <authorList>
            <person name="Zou Y."/>
            <person name="Xue W."/>
            <person name="Luo G."/>
        </authorList>
    </citation>
    <scope>NUCLEOTIDE SEQUENCE [LARGE SCALE GENOMIC DNA]</scope>
    <source>
        <strain evidence="3 4">AM17-48</strain>
    </source>
</reference>
<dbReference type="Pfam" id="PF08522">
    <property type="entry name" value="BT_3987-like_N"/>
    <property type="match status" value="1"/>
</dbReference>
<evidence type="ECO:0000259" key="2">
    <source>
        <dbReference type="Pfam" id="PF08522"/>
    </source>
</evidence>
<feature type="domain" description="BT-3987-like N-terminal" evidence="2">
    <location>
        <begin position="44"/>
        <end position="162"/>
    </location>
</feature>
<dbReference type="InterPro" id="IPR013728">
    <property type="entry name" value="BT_3987-like_N"/>
</dbReference>
<protein>
    <submittedName>
        <fullName evidence="3">DUF1735 domain-containing protein</fullName>
    </submittedName>
</protein>
<evidence type="ECO:0000256" key="1">
    <source>
        <dbReference type="SAM" id="SignalP"/>
    </source>
</evidence>
<keyword evidence="1" id="KW-0732">Signal</keyword>
<dbReference type="SUPFAM" id="SSF51445">
    <property type="entry name" value="(Trans)glycosidases"/>
    <property type="match status" value="1"/>
</dbReference>
<dbReference type="AlphaFoldDB" id="A0A3E5HG21"/>
<dbReference type="EMBL" id="QRJR01000046">
    <property type="protein sequence ID" value="RHH38883.1"/>
    <property type="molecule type" value="Genomic_DNA"/>
</dbReference>
<feature type="signal peptide" evidence="1">
    <location>
        <begin position="1"/>
        <end position="23"/>
    </location>
</feature>
<evidence type="ECO:0000313" key="4">
    <source>
        <dbReference type="Proteomes" id="UP000283329"/>
    </source>
</evidence>
<dbReference type="PROSITE" id="PS51257">
    <property type="entry name" value="PROKAR_LIPOPROTEIN"/>
    <property type="match status" value="1"/>
</dbReference>
<evidence type="ECO:0000313" key="3">
    <source>
        <dbReference type="EMBL" id="RHH38883.1"/>
    </source>
</evidence>
<dbReference type="RefSeq" id="WP_115485167.1">
    <property type="nucleotide sequence ID" value="NZ_BAABYV010000001.1"/>
</dbReference>